<dbReference type="PANTHER" id="PTHR48081:SF8">
    <property type="entry name" value="ALPHA_BETA HYDROLASE FOLD-3 DOMAIN-CONTAINING PROTEIN-RELATED"/>
    <property type="match status" value="1"/>
</dbReference>
<dbReference type="InterPro" id="IPR013094">
    <property type="entry name" value="AB_hydrolase_3"/>
</dbReference>
<organism evidence="3 4">
    <name type="scientific">Mycobacterium shinjukuense</name>
    <dbReference type="NCBI Taxonomy" id="398694"/>
    <lineage>
        <taxon>Bacteria</taxon>
        <taxon>Bacillati</taxon>
        <taxon>Actinomycetota</taxon>
        <taxon>Actinomycetes</taxon>
        <taxon>Mycobacteriales</taxon>
        <taxon>Mycobacteriaceae</taxon>
        <taxon>Mycobacterium</taxon>
    </lineage>
</organism>
<dbReference type="Proteomes" id="UP000467236">
    <property type="component" value="Chromosome"/>
</dbReference>
<evidence type="ECO:0000313" key="3">
    <source>
        <dbReference type="EMBL" id="BBX73907.1"/>
    </source>
</evidence>
<gene>
    <name evidence="3" type="ORF">MSHI_18130</name>
</gene>
<accession>A0A7I7MQ54</accession>
<dbReference type="Pfam" id="PF07859">
    <property type="entry name" value="Abhydrolase_3"/>
    <property type="match status" value="2"/>
</dbReference>
<reference evidence="3 4" key="1">
    <citation type="journal article" date="2019" name="Emerg. Microbes Infect.">
        <title>Comprehensive subspecies identification of 175 nontuberculous mycobacteria species based on 7547 genomic profiles.</title>
        <authorList>
            <person name="Matsumoto Y."/>
            <person name="Kinjo T."/>
            <person name="Motooka D."/>
            <person name="Nabeya D."/>
            <person name="Jung N."/>
            <person name="Uechi K."/>
            <person name="Horii T."/>
            <person name="Iida T."/>
            <person name="Fujita J."/>
            <person name="Nakamura S."/>
        </authorList>
    </citation>
    <scope>NUCLEOTIDE SEQUENCE [LARGE SCALE GENOMIC DNA]</scope>
    <source>
        <strain evidence="3 4">JCM 14233</strain>
    </source>
</reference>
<dbReference type="InterPro" id="IPR050300">
    <property type="entry name" value="GDXG_lipolytic_enzyme"/>
</dbReference>
<evidence type="ECO:0000313" key="4">
    <source>
        <dbReference type="Proteomes" id="UP000467236"/>
    </source>
</evidence>
<evidence type="ECO:0000259" key="2">
    <source>
        <dbReference type="Pfam" id="PF07859"/>
    </source>
</evidence>
<sequence>MPRSWAGDPNRIAVAGDSAGGNISAVMAQLARDNGGPALAFQLLWYPSCIGDLSLPSHLPGLDISDHTTLPTTLAPGNGDLSALPPAFIGTAEHDPLRDDGARYAELLGTAGVPVEWRNKPNMVHGCINFALVVPAAAEAANRGLALCPKPVPTGWCWFHGSSSSSSLCRSFSG</sequence>
<protein>
    <recommendedName>
        <fullName evidence="2">Alpha/beta hydrolase fold-3 domain-containing protein</fullName>
    </recommendedName>
</protein>
<dbReference type="InterPro" id="IPR029058">
    <property type="entry name" value="AB_hydrolase_fold"/>
</dbReference>
<dbReference type="EMBL" id="AP022575">
    <property type="protein sequence ID" value="BBX73907.1"/>
    <property type="molecule type" value="Genomic_DNA"/>
</dbReference>
<feature type="domain" description="Alpha/beta hydrolase fold-3" evidence="2">
    <location>
        <begin position="73"/>
        <end position="128"/>
    </location>
</feature>
<dbReference type="GO" id="GO:0016787">
    <property type="term" value="F:hydrolase activity"/>
    <property type="evidence" value="ECO:0007669"/>
    <property type="project" value="UniProtKB-KW"/>
</dbReference>
<proteinExistence type="predicted"/>
<dbReference type="KEGG" id="mshj:MSHI_18130"/>
<name>A0A7I7MQ54_9MYCO</name>
<evidence type="ECO:0000256" key="1">
    <source>
        <dbReference type="ARBA" id="ARBA00022801"/>
    </source>
</evidence>
<feature type="domain" description="Alpha/beta hydrolase fold-3" evidence="2">
    <location>
        <begin position="6"/>
        <end position="50"/>
    </location>
</feature>
<dbReference type="Gene3D" id="3.40.50.1820">
    <property type="entry name" value="alpha/beta hydrolase"/>
    <property type="match status" value="1"/>
</dbReference>
<keyword evidence="1" id="KW-0378">Hydrolase</keyword>
<dbReference type="PANTHER" id="PTHR48081">
    <property type="entry name" value="AB HYDROLASE SUPERFAMILY PROTEIN C4A8.06C"/>
    <property type="match status" value="1"/>
</dbReference>
<dbReference type="SUPFAM" id="SSF53474">
    <property type="entry name" value="alpha/beta-Hydrolases"/>
    <property type="match status" value="1"/>
</dbReference>
<dbReference type="AlphaFoldDB" id="A0A7I7MQ54"/>
<keyword evidence="4" id="KW-1185">Reference proteome</keyword>